<dbReference type="Proteomes" id="UP001210925">
    <property type="component" value="Unassembled WGS sequence"/>
</dbReference>
<evidence type="ECO:0008006" key="6">
    <source>
        <dbReference type="Google" id="ProtNLM"/>
    </source>
</evidence>
<keyword evidence="5" id="KW-1185">Reference proteome</keyword>
<feature type="repeat" description="ANK" evidence="3">
    <location>
        <begin position="218"/>
        <end position="250"/>
    </location>
</feature>
<dbReference type="SUPFAM" id="SSF48403">
    <property type="entry name" value="Ankyrin repeat"/>
    <property type="match status" value="1"/>
</dbReference>
<evidence type="ECO:0000256" key="1">
    <source>
        <dbReference type="ARBA" id="ARBA00022737"/>
    </source>
</evidence>
<keyword evidence="1" id="KW-0677">Repeat</keyword>
<reference evidence="4" key="1">
    <citation type="submission" date="2020-05" db="EMBL/GenBank/DDBJ databases">
        <title>Phylogenomic resolution of chytrid fungi.</title>
        <authorList>
            <person name="Stajich J.E."/>
            <person name="Amses K."/>
            <person name="Simmons R."/>
            <person name="Seto K."/>
            <person name="Myers J."/>
            <person name="Bonds A."/>
            <person name="Quandt C.A."/>
            <person name="Barry K."/>
            <person name="Liu P."/>
            <person name="Grigoriev I."/>
            <person name="Longcore J.E."/>
            <person name="James T.Y."/>
        </authorList>
    </citation>
    <scope>NUCLEOTIDE SEQUENCE</scope>
    <source>
        <strain evidence="4">PLAUS21</strain>
    </source>
</reference>
<protein>
    <recommendedName>
        <fullName evidence="6">Ankyrin repeat protein</fullName>
    </recommendedName>
</protein>
<dbReference type="AlphaFoldDB" id="A0AAD5XZP6"/>
<dbReference type="GO" id="GO:0005634">
    <property type="term" value="C:nucleus"/>
    <property type="evidence" value="ECO:0007669"/>
    <property type="project" value="TreeGrafter"/>
</dbReference>
<comment type="caution">
    <text evidence="4">The sequence shown here is derived from an EMBL/GenBank/DDBJ whole genome shotgun (WGS) entry which is preliminary data.</text>
</comment>
<evidence type="ECO:0000313" key="4">
    <source>
        <dbReference type="EMBL" id="KAJ3250243.1"/>
    </source>
</evidence>
<dbReference type="InterPro" id="IPR050663">
    <property type="entry name" value="Ankyrin-SOCS_Box"/>
</dbReference>
<dbReference type="Pfam" id="PF12796">
    <property type="entry name" value="Ank_2"/>
    <property type="match status" value="1"/>
</dbReference>
<accession>A0AAD5XZP6</accession>
<keyword evidence="2 3" id="KW-0040">ANK repeat</keyword>
<sequence length="304" mass="34484">MELHTQYSVTEHMKIFILIDIENQHDMEVLTKIEYHYSLVFELHAFYSSNFKLPSKTIKIFDILKCTLHVAKTSLPNAADVILIEFLSKIKQSGNKVIVLSNDKVIHTATSEFNDYYNIDVCNTNSFDNVLDSVIDESHIPDYPKLLIACRRGDLQVVEELIRDGVDIDSHLTMIRTDDDEAVDYEITSLLIACEYGQIDVIKFLISKGANIEVCNSSDYTPLMIMVSQGCTEIVELLIKSGANVNSVSITGYRPNRYMGRTETISNALSIATNKKDEEMIKLLKVNGANLNRTGTKFDPRMYY</sequence>
<dbReference type="PANTHER" id="PTHR24193:SF121">
    <property type="entry name" value="ADA2A-CONTAINING COMPLEX COMPONENT 3, ISOFORM D"/>
    <property type="match status" value="1"/>
</dbReference>
<organism evidence="4 5">
    <name type="scientific">Boothiomyces macroporosus</name>
    <dbReference type="NCBI Taxonomy" id="261099"/>
    <lineage>
        <taxon>Eukaryota</taxon>
        <taxon>Fungi</taxon>
        <taxon>Fungi incertae sedis</taxon>
        <taxon>Chytridiomycota</taxon>
        <taxon>Chytridiomycota incertae sedis</taxon>
        <taxon>Chytridiomycetes</taxon>
        <taxon>Rhizophydiales</taxon>
        <taxon>Terramycetaceae</taxon>
        <taxon>Boothiomyces</taxon>
    </lineage>
</organism>
<evidence type="ECO:0000256" key="3">
    <source>
        <dbReference type="PROSITE-ProRule" id="PRU00023"/>
    </source>
</evidence>
<dbReference type="PROSITE" id="PS50088">
    <property type="entry name" value="ANK_REPEAT"/>
    <property type="match status" value="2"/>
</dbReference>
<feature type="repeat" description="ANK" evidence="3">
    <location>
        <begin position="185"/>
        <end position="217"/>
    </location>
</feature>
<dbReference type="PROSITE" id="PS50297">
    <property type="entry name" value="ANK_REP_REGION"/>
    <property type="match status" value="2"/>
</dbReference>
<dbReference type="GO" id="GO:0045944">
    <property type="term" value="P:positive regulation of transcription by RNA polymerase II"/>
    <property type="evidence" value="ECO:0007669"/>
    <property type="project" value="TreeGrafter"/>
</dbReference>
<evidence type="ECO:0000313" key="5">
    <source>
        <dbReference type="Proteomes" id="UP001210925"/>
    </source>
</evidence>
<gene>
    <name evidence="4" type="ORF">HK103_003709</name>
</gene>
<dbReference type="SMART" id="SM00248">
    <property type="entry name" value="ANK"/>
    <property type="match status" value="4"/>
</dbReference>
<dbReference type="Gene3D" id="1.25.40.20">
    <property type="entry name" value="Ankyrin repeat-containing domain"/>
    <property type="match status" value="1"/>
</dbReference>
<dbReference type="GO" id="GO:0000976">
    <property type="term" value="F:transcription cis-regulatory region binding"/>
    <property type="evidence" value="ECO:0007669"/>
    <property type="project" value="TreeGrafter"/>
</dbReference>
<name>A0AAD5XZP6_9FUNG</name>
<dbReference type="InterPro" id="IPR002110">
    <property type="entry name" value="Ankyrin_rpt"/>
</dbReference>
<proteinExistence type="predicted"/>
<dbReference type="InterPro" id="IPR036770">
    <property type="entry name" value="Ankyrin_rpt-contain_sf"/>
</dbReference>
<evidence type="ECO:0000256" key="2">
    <source>
        <dbReference type="ARBA" id="ARBA00023043"/>
    </source>
</evidence>
<dbReference type="PANTHER" id="PTHR24193">
    <property type="entry name" value="ANKYRIN REPEAT PROTEIN"/>
    <property type="match status" value="1"/>
</dbReference>
<dbReference type="EMBL" id="JADGKB010000287">
    <property type="protein sequence ID" value="KAJ3250243.1"/>
    <property type="molecule type" value="Genomic_DNA"/>
</dbReference>